<dbReference type="EMBL" id="CAXDID020000283">
    <property type="protein sequence ID" value="CAL6070477.1"/>
    <property type="molecule type" value="Genomic_DNA"/>
</dbReference>
<evidence type="ECO:0000256" key="2">
    <source>
        <dbReference type="SAM" id="MobiDB-lite"/>
    </source>
</evidence>
<feature type="compositionally biased region" description="Low complexity" evidence="2">
    <location>
        <begin position="99"/>
        <end position="110"/>
    </location>
</feature>
<evidence type="ECO:0000313" key="6">
    <source>
        <dbReference type="EMBL" id="CAL6091518.1"/>
    </source>
</evidence>
<dbReference type="AlphaFoldDB" id="A0AA86QIG1"/>
<protein>
    <submittedName>
        <fullName evidence="4">Uncharacterized protein</fullName>
    </submittedName>
</protein>
<evidence type="ECO:0000313" key="7">
    <source>
        <dbReference type="Proteomes" id="UP001642409"/>
    </source>
</evidence>
<comment type="caution">
    <text evidence="4">The sequence shown here is derived from an EMBL/GenBank/DDBJ whole genome shotgun (WGS) entry which is preliminary data.</text>
</comment>
<feature type="coiled-coil region" evidence="1">
    <location>
        <begin position="175"/>
        <end position="209"/>
    </location>
</feature>
<name>A0AA86QIG1_9EUKA</name>
<dbReference type="EMBL" id="CATOUU010000377">
    <property type="protein sequence ID" value="CAI9926866.1"/>
    <property type="molecule type" value="Genomic_DNA"/>
</dbReference>
<feature type="region of interest" description="Disordered" evidence="2">
    <location>
        <begin position="1"/>
        <end position="133"/>
    </location>
</feature>
<sequence length="228" mass="26938">MNPKMYKQAKVAPQIKQRKQEPELLPEWNSYQQDHQKYKMTDSEIASRKEERKPRPRGSEPLLGDKHVLRKQEIRNEELERNEDLIELMIEGLKRKTAPKQPQKQPPQRRMSTSQQDYEDDVQQELQQPQNSNSFSNAQLKIIQDMVKQTPQLNEVLLSQINQLSKQLSDSTVQLQETVLKVQKLEMDNRKLKDEVDELKLKVKVQAETQKAAEFQAFEEVLDKLKYM</sequence>
<gene>
    <name evidence="3" type="ORF">HINF_LOCUS14511</name>
    <name evidence="4" type="ORF">HINF_LOCUS47689</name>
    <name evidence="5" type="ORF">HINF_LOCUS54494</name>
    <name evidence="6" type="ORF">HINF_LOCUS65825</name>
</gene>
<reference evidence="5 7" key="2">
    <citation type="submission" date="2024-07" db="EMBL/GenBank/DDBJ databases">
        <authorList>
            <person name="Akdeniz Z."/>
        </authorList>
    </citation>
    <scope>NUCLEOTIDE SEQUENCE [LARGE SCALE GENOMIC DNA]</scope>
</reference>
<keyword evidence="7" id="KW-1185">Reference proteome</keyword>
<evidence type="ECO:0000313" key="3">
    <source>
        <dbReference type="EMBL" id="CAI9926866.1"/>
    </source>
</evidence>
<reference evidence="4" key="1">
    <citation type="submission" date="2023-06" db="EMBL/GenBank/DDBJ databases">
        <authorList>
            <person name="Kurt Z."/>
        </authorList>
    </citation>
    <scope>NUCLEOTIDE SEQUENCE</scope>
</reference>
<feature type="compositionally biased region" description="Basic and acidic residues" evidence="2">
    <location>
        <begin position="63"/>
        <end position="84"/>
    </location>
</feature>
<feature type="compositionally biased region" description="Basic and acidic residues" evidence="2">
    <location>
        <begin position="34"/>
        <end position="53"/>
    </location>
</feature>
<proteinExistence type="predicted"/>
<keyword evidence="1" id="KW-0175">Coiled coil</keyword>
<evidence type="ECO:0000256" key="1">
    <source>
        <dbReference type="SAM" id="Coils"/>
    </source>
</evidence>
<dbReference type="Proteomes" id="UP001642409">
    <property type="component" value="Unassembled WGS sequence"/>
</dbReference>
<dbReference type="EMBL" id="CAXDID020000436">
    <property type="protein sequence ID" value="CAL6091518.1"/>
    <property type="molecule type" value="Genomic_DNA"/>
</dbReference>
<organism evidence="4">
    <name type="scientific">Hexamita inflata</name>
    <dbReference type="NCBI Taxonomy" id="28002"/>
    <lineage>
        <taxon>Eukaryota</taxon>
        <taxon>Metamonada</taxon>
        <taxon>Diplomonadida</taxon>
        <taxon>Hexamitidae</taxon>
        <taxon>Hexamitinae</taxon>
        <taxon>Hexamita</taxon>
    </lineage>
</organism>
<accession>A0AA86QIG1</accession>
<evidence type="ECO:0000313" key="4">
    <source>
        <dbReference type="EMBL" id="CAI9960044.1"/>
    </source>
</evidence>
<feature type="compositionally biased region" description="Polar residues" evidence="2">
    <location>
        <begin position="124"/>
        <end position="133"/>
    </location>
</feature>
<dbReference type="EMBL" id="CATOUU010000927">
    <property type="protein sequence ID" value="CAI9960044.1"/>
    <property type="molecule type" value="Genomic_DNA"/>
</dbReference>
<evidence type="ECO:0000313" key="5">
    <source>
        <dbReference type="EMBL" id="CAL6070477.1"/>
    </source>
</evidence>